<accession>A0ABS3QU56</accession>
<evidence type="ECO:0000313" key="2">
    <source>
        <dbReference type="Proteomes" id="UP000666915"/>
    </source>
</evidence>
<dbReference type="EMBL" id="JAGEOK010000005">
    <property type="protein sequence ID" value="MBO2437508.1"/>
    <property type="molecule type" value="Genomic_DNA"/>
</dbReference>
<name>A0ABS3QU56_9ACTN</name>
<comment type="caution">
    <text evidence="1">The sequence shown here is derived from an EMBL/GenBank/DDBJ whole genome shotgun (WGS) entry which is preliminary data.</text>
</comment>
<proteinExistence type="predicted"/>
<evidence type="ECO:0000313" key="1">
    <source>
        <dbReference type="EMBL" id="MBO2437508.1"/>
    </source>
</evidence>
<keyword evidence="2" id="KW-1185">Reference proteome</keyword>
<dbReference type="RefSeq" id="WP_208265848.1">
    <property type="nucleotide sequence ID" value="NZ_BAAAGM010000035.1"/>
</dbReference>
<sequence length="181" mass="20325">MEVRFGEDHVHFLSYGFRGASVHPTGTVTPARIRDADWNAIRPEIRTALGETLFVPRERKADLEAFCRRHRIAGASRSDTWADLLEPFLDTRIDAEQERATIGRLNRAGFAPTEITAIRRRLAPLMLAYNFGAMVWEWVHLGLFDLLTAANAPVIDPALQAGLGDRAAFYGWTMAIADRHP</sequence>
<reference evidence="1 2" key="1">
    <citation type="submission" date="2021-03" db="EMBL/GenBank/DDBJ databases">
        <authorList>
            <person name="Kanchanasin P."/>
            <person name="Saeng-In P."/>
            <person name="Phongsopitanun W."/>
            <person name="Yuki M."/>
            <person name="Kudo T."/>
            <person name="Ohkuma M."/>
            <person name="Tanasupawat S."/>
        </authorList>
    </citation>
    <scope>NUCLEOTIDE SEQUENCE [LARGE SCALE GENOMIC DNA]</scope>
    <source>
        <strain evidence="1 2">L46</strain>
    </source>
</reference>
<protein>
    <submittedName>
        <fullName evidence="1">Uncharacterized protein</fullName>
    </submittedName>
</protein>
<organism evidence="1 2">
    <name type="scientific">Actinomadura nitritigenes</name>
    <dbReference type="NCBI Taxonomy" id="134602"/>
    <lineage>
        <taxon>Bacteria</taxon>
        <taxon>Bacillati</taxon>
        <taxon>Actinomycetota</taxon>
        <taxon>Actinomycetes</taxon>
        <taxon>Streptosporangiales</taxon>
        <taxon>Thermomonosporaceae</taxon>
        <taxon>Actinomadura</taxon>
    </lineage>
</organism>
<gene>
    <name evidence="1" type="ORF">J4557_08260</name>
</gene>
<dbReference type="Proteomes" id="UP000666915">
    <property type="component" value="Unassembled WGS sequence"/>
</dbReference>